<dbReference type="SUPFAM" id="SSF56784">
    <property type="entry name" value="HAD-like"/>
    <property type="match status" value="1"/>
</dbReference>
<accession>A0A6A5YQR5</accession>
<organism evidence="1 2">
    <name type="scientific">Lophiotrema nucula</name>
    <dbReference type="NCBI Taxonomy" id="690887"/>
    <lineage>
        <taxon>Eukaryota</taxon>
        <taxon>Fungi</taxon>
        <taxon>Dikarya</taxon>
        <taxon>Ascomycota</taxon>
        <taxon>Pezizomycotina</taxon>
        <taxon>Dothideomycetes</taxon>
        <taxon>Pleosporomycetidae</taxon>
        <taxon>Pleosporales</taxon>
        <taxon>Lophiotremataceae</taxon>
        <taxon>Lophiotrema</taxon>
    </lineage>
</organism>
<dbReference type="Proteomes" id="UP000799770">
    <property type="component" value="Unassembled WGS sequence"/>
</dbReference>
<dbReference type="OrthoDB" id="1694274at2759"/>
<evidence type="ECO:0008006" key="3">
    <source>
        <dbReference type="Google" id="ProtNLM"/>
    </source>
</evidence>
<dbReference type="InterPro" id="IPR023214">
    <property type="entry name" value="HAD_sf"/>
</dbReference>
<keyword evidence="2" id="KW-1185">Reference proteome</keyword>
<reference evidence="1" key="1">
    <citation type="journal article" date="2020" name="Stud. Mycol.">
        <title>101 Dothideomycetes genomes: a test case for predicting lifestyles and emergence of pathogens.</title>
        <authorList>
            <person name="Haridas S."/>
            <person name="Albert R."/>
            <person name="Binder M."/>
            <person name="Bloem J."/>
            <person name="Labutti K."/>
            <person name="Salamov A."/>
            <person name="Andreopoulos B."/>
            <person name="Baker S."/>
            <person name="Barry K."/>
            <person name="Bills G."/>
            <person name="Bluhm B."/>
            <person name="Cannon C."/>
            <person name="Castanera R."/>
            <person name="Culley D."/>
            <person name="Daum C."/>
            <person name="Ezra D."/>
            <person name="Gonzalez J."/>
            <person name="Henrissat B."/>
            <person name="Kuo A."/>
            <person name="Liang C."/>
            <person name="Lipzen A."/>
            <person name="Lutzoni F."/>
            <person name="Magnuson J."/>
            <person name="Mondo S."/>
            <person name="Nolan M."/>
            <person name="Ohm R."/>
            <person name="Pangilinan J."/>
            <person name="Park H.-J."/>
            <person name="Ramirez L."/>
            <person name="Alfaro M."/>
            <person name="Sun H."/>
            <person name="Tritt A."/>
            <person name="Yoshinaga Y."/>
            <person name="Zwiers L.-H."/>
            <person name="Turgeon B."/>
            <person name="Goodwin S."/>
            <person name="Spatafora J."/>
            <person name="Crous P."/>
            <person name="Grigoriev I."/>
        </authorList>
    </citation>
    <scope>NUCLEOTIDE SEQUENCE</scope>
    <source>
        <strain evidence="1">CBS 627.86</strain>
    </source>
</reference>
<protein>
    <recommendedName>
        <fullName evidence="3">P-loop containing nucleoside triphosphate hydrolase protein</fullName>
    </recommendedName>
</protein>
<dbReference type="EMBL" id="ML977341">
    <property type="protein sequence ID" value="KAF2109589.1"/>
    <property type="molecule type" value="Genomic_DNA"/>
</dbReference>
<evidence type="ECO:0000313" key="1">
    <source>
        <dbReference type="EMBL" id="KAF2109589.1"/>
    </source>
</evidence>
<evidence type="ECO:0000313" key="2">
    <source>
        <dbReference type="Proteomes" id="UP000799770"/>
    </source>
</evidence>
<dbReference type="Gene3D" id="1.10.150.520">
    <property type="match status" value="1"/>
</dbReference>
<dbReference type="InterPro" id="IPR027417">
    <property type="entry name" value="P-loop_NTPase"/>
</dbReference>
<name>A0A6A5YQR5_9PLEO</name>
<proteinExistence type="predicted"/>
<dbReference type="AlphaFoldDB" id="A0A6A5YQR5"/>
<dbReference type="Pfam" id="PF13419">
    <property type="entry name" value="HAD_2"/>
    <property type="match status" value="1"/>
</dbReference>
<dbReference type="SUPFAM" id="SSF52540">
    <property type="entry name" value="P-loop containing nucleoside triphosphate hydrolases"/>
    <property type="match status" value="1"/>
</dbReference>
<dbReference type="InterPro" id="IPR036412">
    <property type="entry name" value="HAD-like_sf"/>
</dbReference>
<gene>
    <name evidence="1" type="ORF">BDV96DRAFT_604487</name>
</gene>
<dbReference type="Gene3D" id="3.40.50.300">
    <property type="entry name" value="P-loop containing nucleotide triphosphate hydrolases"/>
    <property type="match status" value="1"/>
</dbReference>
<dbReference type="Gene3D" id="3.40.50.1000">
    <property type="entry name" value="HAD superfamily/HAD-like"/>
    <property type="match status" value="1"/>
</dbReference>
<sequence>MHQPHVRFLVACPRSGSTLLMRIFAEAPGCAVTSRLLLMGKHGKGKGFTPDYTILESPLAVRSYQQAIEAGSELLINKEELGDDRNKGECTYEIFSTLSDRSETAHKMVKPVFLIRDPIRVFDSRKNVGWTDIDTIVACFNNLFRMQGEGQEESYWLIYEKLVRYKCDEIERVCKHWGIAYAPGMLEFRKGFGSFTFNSERERRIYQEKKPLGLFNTVEARPLRPTYPHMDYCRTTKTNKTSSAFIEGKTSHEYREERFRAVLQHFSRDVSEKDMERFLATYEETLTKALELKCGALDLFDTLRAMGKKIAVITEGPQDAQERTMQALGIADKVEFLATTNAFGLS</sequence>
<dbReference type="InterPro" id="IPR041492">
    <property type="entry name" value="HAD_2"/>
</dbReference>